<evidence type="ECO:0000313" key="2">
    <source>
        <dbReference type="Proteomes" id="UP001501116"/>
    </source>
</evidence>
<gene>
    <name evidence="1" type="ORF">GCM10009754_02320</name>
</gene>
<dbReference type="RefSeq" id="WP_344412334.1">
    <property type="nucleotide sequence ID" value="NZ_BAAANN010000001.1"/>
</dbReference>
<sequence length="49" mass="5307">MRSIDGLAAATDREPDDPDVLLFSAILMGVRHDVRAHMAAGRTISRSTL</sequence>
<dbReference type="EMBL" id="BAAANN010000001">
    <property type="protein sequence ID" value="GAA1938828.1"/>
    <property type="molecule type" value="Genomic_DNA"/>
</dbReference>
<proteinExistence type="predicted"/>
<evidence type="ECO:0000313" key="1">
    <source>
        <dbReference type="EMBL" id="GAA1938828.1"/>
    </source>
</evidence>
<keyword evidence="2" id="KW-1185">Reference proteome</keyword>
<organism evidence="1 2">
    <name type="scientific">Amycolatopsis minnesotensis</name>
    <dbReference type="NCBI Taxonomy" id="337894"/>
    <lineage>
        <taxon>Bacteria</taxon>
        <taxon>Bacillati</taxon>
        <taxon>Actinomycetota</taxon>
        <taxon>Actinomycetes</taxon>
        <taxon>Pseudonocardiales</taxon>
        <taxon>Pseudonocardiaceae</taxon>
        <taxon>Amycolatopsis</taxon>
    </lineage>
</organism>
<accession>A0ABN2PZ28</accession>
<dbReference type="Proteomes" id="UP001501116">
    <property type="component" value="Unassembled WGS sequence"/>
</dbReference>
<reference evidence="1 2" key="1">
    <citation type="journal article" date="2019" name="Int. J. Syst. Evol. Microbiol.">
        <title>The Global Catalogue of Microorganisms (GCM) 10K type strain sequencing project: providing services to taxonomists for standard genome sequencing and annotation.</title>
        <authorList>
            <consortium name="The Broad Institute Genomics Platform"/>
            <consortium name="The Broad Institute Genome Sequencing Center for Infectious Disease"/>
            <person name="Wu L."/>
            <person name="Ma J."/>
        </authorList>
    </citation>
    <scope>NUCLEOTIDE SEQUENCE [LARGE SCALE GENOMIC DNA]</scope>
    <source>
        <strain evidence="1 2">JCM 14545</strain>
    </source>
</reference>
<comment type="caution">
    <text evidence="1">The sequence shown here is derived from an EMBL/GenBank/DDBJ whole genome shotgun (WGS) entry which is preliminary data.</text>
</comment>
<protein>
    <submittedName>
        <fullName evidence="1">Uncharacterized protein</fullName>
    </submittedName>
</protein>
<name>A0ABN2PZ28_9PSEU</name>